<dbReference type="SUPFAM" id="SSF56436">
    <property type="entry name" value="C-type lectin-like"/>
    <property type="match status" value="1"/>
</dbReference>
<dbReference type="PROSITE" id="PS01241">
    <property type="entry name" value="LINK_1"/>
    <property type="match status" value="1"/>
</dbReference>
<feature type="domain" description="Link" evidence="18">
    <location>
        <begin position="40"/>
        <end position="130"/>
    </location>
</feature>
<dbReference type="InterPro" id="IPR016187">
    <property type="entry name" value="CTDL_fold"/>
</dbReference>
<dbReference type="Bgee" id="ENSCHIG00000025251">
    <property type="expression patterns" value="Expressed in liver and 15 other cell types or tissues"/>
</dbReference>
<feature type="disulfide bond" evidence="15">
    <location>
        <begin position="85"/>
        <end position="106"/>
    </location>
</feature>
<reference evidence="19" key="2">
    <citation type="submission" date="2025-08" db="UniProtKB">
        <authorList>
            <consortium name="Ensembl"/>
        </authorList>
    </citation>
    <scope>IDENTIFICATION</scope>
</reference>
<evidence type="ECO:0000256" key="9">
    <source>
        <dbReference type="ARBA" id="ARBA00023180"/>
    </source>
</evidence>
<dbReference type="FunFam" id="3.10.100.10:FF:000057">
    <property type="entry name" value="Lymphatic vessel endothelial hyaluronic acid receptor 1"/>
    <property type="match status" value="1"/>
</dbReference>
<evidence type="ECO:0000256" key="10">
    <source>
        <dbReference type="ARBA" id="ARBA00057127"/>
    </source>
</evidence>
<keyword evidence="20" id="KW-1185">Reference proteome</keyword>
<evidence type="ECO:0000256" key="5">
    <source>
        <dbReference type="ARBA" id="ARBA00022989"/>
    </source>
</evidence>
<evidence type="ECO:0000256" key="6">
    <source>
        <dbReference type="ARBA" id="ARBA00023136"/>
    </source>
</evidence>
<evidence type="ECO:0000256" key="2">
    <source>
        <dbReference type="ARBA" id="ARBA00022448"/>
    </source>
</evidence>
<dbReference type="GO" id="GO:0005886">
    <property type="term" value="C:plasma membrane"/>
    <property type="evidence" value="ECO:0007669"/>
    <property type="project" value="TreeGrafter"/>
</dbReference>
<accession>A0A452G1P7</accession>
<evidence type="ECO:0000256" key="3">
    <source>
        <dbReference type="ARBA" id="ARBA00022692"/>
    </source>
</evidence>
<comment type="subunit">
    <text evidence="11">Homodimer; disulfide-linked. Interacts with PDGFB and IGFBP3. Forms a transient ternary complex with PDGFB and PDGFRB in TGN.</text>
</comment>
<dbReference type="Ensembl" id="ENSCHIT00000038402.1">
    <property type="protein sequence ID" value="ENSCHIP00000030530.1"/>
    <property type="gene ID" value="ENSCHIG00000025251.1"/>
</dbReference>
<evidence type="ECO:0000256" key="8">
    <source>
        <dbReference type="ARBA" id="ARBA00023170"/>
    </source>
</evidence>
<evidence type="ECO:0000313" key="19">
    <source>
        <dbReference type="Ensembl" id="ENSCHIP00000030530.1"/>
    </source>
</evidence>
<dbReference type="InterPro" id="IPR043210">
    <property type="entry name" value="CD44_antigen-like"/>
</dbReference>
<dbReference type="PANTHER" id="PTHR10225:SF2">
    <property type="entry name" value="LYMPHATIC VESSEL ENDOTHELIAL HYALURONIC ACID RECEPTOR 1"/>
    <property type="match status" value="1"/>
</dbReference>
<dbReference type="CDD" id="cd03516">
    <property type="entry name" value="Link_domain_CD44_like"/>
    <property type="match status" value="1"/>
</dbReference>
<dbReference type="GO" id="GO:0004888">
    <property type="term" value="F:transmembrane signaling receptor activity"/>
    <property type="evidence" value="ECO:0007669"/>
    <property type="project" value="TreeGrafter"/>
</dbReference>
<dbReference type="InterPro" id="IPR000538">
    <property type="entry name" value="Link_dom"/>
</dbReference>
<reference evidence="19 20" key="1">
    <citation type="submission" date="2016-04" db="EMBL/GenBank/DDBJ databases">
        <title>Polished mammalian reference genomes with single-molecule sequencing and chromosome conformation capture applied to the Capra hircus genome.</title>
        <authorList>
            <person name="Bickhart D.M."/>
            <person name="Koren S."/>
            <person name="Rosen B."/>
            <person name="Hastie A."/>
            <person name="Liachko I."/>
            <person name="Sullivan S.T."/>
            <person name="Burton J."/>
            <person name="Sayre B.L."/>
            <person name="Huson H.J."/>
            <person name="Lee J."/>
            <person name="Lam E."/>
            <person name="Kelley C.M."/>
            <person name="Hutchison J.L."/>
            <person name="Zhou Y."/>
            <person name="Sun J."/>
            <person name="Crisa A."/>
            <person name="Schwartz J.C."/>
            <person name="Hammond J.A."/>
            <person name="Schroeder S.G."/>
            <person name="Liu G.E."/>
            <person name="Dunham M."/>
            <person name="Shendure J."/>
            <person name="Sonstegard T.S."/>
            <person name="Phillippy A.M."/>
            <person name="Van Tassell C.P."/>
            <person name="Smith T.P."/>
        </authorList>
    </citation>
    <scope>NUCLEOTIDE SEQUENCE [LARGE SCALE GENOMIC DNA]</scope>
</reference>
<dbReference type="GO" id="GO:0005540">
    <property type="term" value="F:hyaluronic acid binding"/>
    <property type="evidence" value="ECO:0007669"/>
    <property type="project" value="InterPro"/>
</dbReference>
<evidence type="ECO:0000313" key="20">
    <source>
        <dbReference type="Proteomes" id="UP000291000"/>
    </source>
</evidence>
<keyword evidence="8" id="KW-0675">Receptor</keyword>
<evidence type="ECO:0000256" key="11">
    <source>
        <dbReference type="ARBA" id="ARBA00063369"/>
    </source>
</evidence>
<evidence type="ECO:0000256" key="7">
    <source>
        <dbReference type="ARBA" id="ARBA00023157"/>
    </source>
</evidence>
<name>A0A452G1P7_CAPHI</name>
<evidence type="ECO:0000256" key="13">
    <source>
        <dbReference type="ARBA" id="ARBA00078806"/>
    </source>
</evidence>
<dbReference type="PROSITE" id="PS50963">
    <property type="entry name" value="LINK_2"/>
    <property type="match status" value="1"/>
</dbReference>
<dbReference type="InterPro" id="IPR016186">
    <property type="entry name" value="C-type_lectin-like/link_sf"/>
</dbReference>
<feature type="signal peptide" evidence="17">
    <location>
        <begin position="1"/>
        <end position="16"/>
    </location>
</feature>
<keyword evidence="6" id="KW-0472">Membrane</keyword>
<evidence type="ECO:0000256" key="17">
    <source>
        <dbReference type="SAM" id="SignalP"/>
    </source>
</evidence>
<keyword evidence="4 17" id="KW-0732">Signal</keyword>
<comment type="subcellular location">
    <subcellularLocation>
        <location evidence="1">Membrane</location>
        <topology evidence="1">Single-pass membrane protein</topology>
    </subcellularLocation>
</comment>
<evidence type="ECO:0000256" key="16">
    <source>
        <dbReference type="SAM" id="MobiDB-lite"/>
    </source>
</evidence>
<gene>
    <name evidence="19" type="primary">LYVE1</name>
</gene>
<keyword evidence="2" id="KW-0813">Transport</keyword>
<evidence type="ECO:0000256" key="14">
    <source>
        <dbReference type="ARBA" id="ARBA00081249"/>
    </source>
</evidence>
<evidence type="ECO:0000256" key="1">
    <source>
        <dbReference type="ARBA" id="ARBA00004167"/>
    </source>
</evidence>
<dbReference type="Pfam" id="PF00193">
    <property type="entry name" value="Xlink"/>
    <property type="match status" value="1"/>
</dbReference>
<dbReference type="SMART" id="SM00445">
    <property type="entry name" value="LINK"/>
    <property type="match status" value="1"/>
</dbReference>
<sequence>MAKFFSLGLLLASIWTTRLLVQGSLRSEELSVSGPCRIMGVTLVTKKTQPLLNFTEAQQACRLVGLTLASQDQVEEARKFGFETCSYGWVKNQFVVIPRIISNPKCGKSGVGVVIWRSSLGSRHRAYCHNSSDTWINSCFPEIITTDDPLFNAETETYTTKMTVSDSTHSALSTDGPDYVTTTVAPPLASTSTPRKRKLICITEAFMETSTTATERESDIQNRPAFKNEAVGFGGKNFLSCYLLFYVLYRSLLYVKAFPFTNKNQQKEMIETKVVKEEKADDSNPNEESKKMNKKPEEPKSPPKTTVRCLEAEV</sequence>
<evidence type="ECO:0000256" key="12">
    <source>
        <dbReference type="ARBA" id="ARBA00074556"/>
    </source>
</evidence>
<reference evidence="19" key="3">
    <citation type="submission" date="2025-09" db="UniProtKB">
        <authorList>
            <consortium name="Ensembl"/>
        </authorList>
    </citation>
    <scope>IDENTIFICATION</scope>
</reference>
<feature type="compositionally biased region" description="Basic and acidic residues" evidence="16">
    <location>
        <begin position="272"/>
        <end position="301"/>
    </location>
</feature>
<dbReference type="GO" id="GO:0007155">
    <property type="term" value="P:cell adhesion"/>
    <property type="evidence" value="ECO:0007669"/>
    <property type="project" value="InterPro"/>
</dbReference>
<dbReference type="AlphaFoldDB" id="A0A452G1P7"/>
<keyword evidence="5" id="KW-1133">Transmembrane helix</keyword>
<dbReference type="Gene3D" id="3.10.100.10">
    <property type="entry name" value="Mannose-Binding Protein A, subunit A"/>
    <property type="match status" value="1"/>
</dbReference>
<organism evidence="19 20">
    <name type="scientific">Capra hircus</name>
    <name type="common">Goat</name>
    <dbReference type="NCBI Taxonomy" id="9925"/>
    <lineage>
        <taxon>Eukaryota</taxon>
        <taxon>Metazoa</taxon>
        <taxon>Chordata</taxon>
        <taxon>Craniata</taxon>
        <taxon>Vertebrata</taxon>
        <taxon>Euteleostomi</taxon>
        <taxon>Mammalia</taxon>
        <taxon>Eutheria</taxon>
        <taxon>Laurasiatheria</taxon>
        <taxon>Artiodactyla</taxon>
        <taxon>Ruminantia</taxon>
        <taxon>Pecora</taxon>
        <taxon>Bovidae</taxon>
        <taxon>Caprinae</taxon>
        <taxon>Capra</taxon>
    </lineage>
</organism>
<keyword evidence="7 15" id="KW-1015">Disulfide bond</keyword>
<evidence type="ECO:0000259" key="18">
    <source>
        <dbReference type="PROSITE" id="PS50963"/>
    </source>
</evidence>
<evidence type="ECO:0000256" key="4">
    <source>
        <dbReference type="ARBA" id="ARBA00022729"/>
    </source>
</evidence>
<feature type="region of interest" description="Disordered" evidence="16">
    <location>
        <begin position="272"/>
        <end position="314"/>
    </location>
</feature>
<comment type="caution">
    <text evidence="15">Lacks conserved residue(s) required for the propagation of feature annotation.</text>
</comment>
<feature type="chain" id="PRO_5019185022" description="Lymphatic vessel endothelial hyaluronic acid receptor 1" evidence="17">
    <location>
        <begin position="17"/>
        <end position="314"/>
    </location>
</feature>
<keyword evidence="9" id="KW-0325">Glycoprotein</keyword>
<dbReference type="PANTHER" id="PTHR10225">
    <property type="entry name" value="HYALURONAN RECEPTOR"/>
    <property type="match status" value="1"/>
</dbReference>
<protein>
    <recommendedName>
        <fullName evidence="12">Lymphatic vessel endothelial hyaluronic acid receptor 1</fullName>
    </recommendedName>
    <alternativeName>
        <fullName evidence="14">Cell surface retention sequence-binding protein 1</fullName>
    </alternativeName>
    <alternativeName>
        <fullName evidence="13">Extracellular link domain-containing protein 1</fullName>
    </alternativeName>
</protein>
<keyword evidence="3" id="KW-0812">Transmembrane</keyword>
<evidence type="ECO:0000256" key="15">
    <source>
        <dbReference type="PROSITE-ProRule" id="PRU00323"/>
    </source>
</evidence>
<comment type="function">
    <text evidence="10">Ligand-specific transporter trafficking between intracellular organelles (TGN) and the plasma membrane. Plays a role in autocrine regulation of cell growth mediated by growth regulators containing cell surface retention sequence binding (CRS). May act as a hyaluronan (HA) transporter, either mediating its uptake for catabolism within lymphatic endothelial cells themselves, or its transport into the lumen of afferent lymphatic vessels for subsequent re-uptake and degradation in lymph nodes. Binds to pericelluar hyaluronan matrices deposited on the surface of leukocytes and facilitates cell adhesion and migration through lymphatic endothelium.</text>
</comment>
<dbReference type="GeneTree" id="ENSGT00530000063822"/>
<proteinExistence type="predicted"/>
<dbReference type="EMBL" id="LWLT01000015">
    <property type="status" value="NOT_ANNOTATED_CDS"/>
    <property type="molecule type" value="Genomic_DNA"/>
</dbReference>
<dbReference type="Proteomes" id="UP000291000">
    <property type="component" value="Chromosome 15"/>
</dbReference>